<feature type="transmembrane region" description="Helical" evidence="2">
    <location>
        <begin position="30"/>
        <end position="50"/>
    </location>
</feature>
<evidence type="ECO:0000313" key="3">
    <source>
        <dbReference type="EMBL" id="MDT0310095.1"/>
    </source>
</evidence>
<keyword evidence="2" id="KW-0812">Transmembrane</keyword>
<dbReference type="RefSeq" id="WP_311633067.1">
    <property type="nucleotide sequence ID" value="NZ_JAVREN010000055.1"/>
</dbReference>
<reference evidence="4" key="1">
    <citation type="submission" date="2023-07" db="EMBL/GenBank/DDBJ databases">
        <title>30 novel species of actinomycetes from the DSMZ collection.</title>
        <authorList>
            <person name="Nouioui I."/>
        </authorList>
    </citation>
    <scope>NUCLEOTIDE SEQUENCE [LARGE SCALE GENOMIC DNA]</scope>
    <source>
        <strain evidence="4">DSM 44917</strain>
    </source>
</reference>
<keyword evidence="2" id="KW-0472">Membrane</keyword>
<dbReference type="Proteomes" id="UP001183388">
    <property type="component" value="Unassembled WGS sequence"/>
</dbReference>
<comment type="caution">
    <text evidence="3">The sequence shown here is derived from an EMBL/GenBank/DDBJ whole genome shotgun (WGS) entry which is preliminary data.</text>
</comment>
<accession>A0ABU2LF66</accession>
<keyword evidence="4" id="KW-1185">Reference proteome</keyword>
<name>A0ABU2LF66_9ACTN</name>
<organism evidence="3 4">
    <name type="scientific">Streptomyces boetiae</name>
    <dbReference type="NCBI Taxonomy" id="3075541"/>
    <lineage>
        <taxon>Bacteria</taxon>
        <taxon>Bacillati</taxon>
        <taxon>Actinomycetota</taxon>
        <taxon>Actinomycetes</taxon>
        <taxon>Kitasatosporales</taxon>
        <taxon>Streptomycetaceae</taxon>
        <taxon>Streptomyces</taxon>
    </lineage>
</organism>
<feature type="region of interest" description="Disordered" evidence="1">
    <location>
        <begin position="1"/>
        <end position="23"/>
    </location>
</feature>
<gene>
    <name evidence="3" type="ORF">RM780_24525</name>
</gene>
<evidence type="ECO:0000256" key="1">
    <source>
        <dbReference type="SAM" id="MobiDB-lite"/>
    </source>
</evidence>
<keyword evidence="2" id="KW-1133">Transmembrane helix</keyword>
<dbReference type="EMBL" id="JAVREN010000055">
    <property type="protein sequence ID" value="MDT0310095.1"/>
    <property type="molecule type" value="Genomic_DNA"/>
</dbReference>
<proteinExistence type="predicted"/>
<sequence>MAARAQTPGTLPGPAPGDGAAARPAPEIRLSWWALAMPAVAFAALLMLLLTAGGADAAPGAAGAERQPAGQLMEQLRHVLLP</sequence>
<evidence type="ECO:0000313" key="4">
    <source>
        <dbReference type="Proteomes" id="UP001183388"/>
    </source>
</evidence>
<protein>
    <submittedName>
        <fullName evidence="3">Uncharacterized protein</fullName>
    </submittedName>
</protein>
<evidence type="ECO:0000256" key="2">
    <source>
        <dbReference type="SAM" id="Phobius"/>
    </source>
</evidence>